<dbReference type="AlphaFoldDB" id="A0A4Z2H0I0"/>
<keyword evidence="4" id="KW-1185">Reference proteome</keyword>
<dbReference type="InterPro" id="IPR036857">
    <property type="entry name" value="Thyroglobulin_1_sf"/>
</dbReference>
<evidence type="ECO:0000313" key="4">
    <source>
        <dbReference type="Proteomes" id="UP000314294"/>
    </source>
</evidence>
<accession>A0A4Z2H0I0</accession>
<sequence>MSAPCQGKERQQQQAWSCVVGGKLALLRRAVRGERLAEAYRDAGQSKCRVERSQALEQARRPQEAMFIPECNEDGTFAQALGDRLLHVNTREIDLLSCSSPSPGTHSL</sequence>
<comment type="caution">
    <text evidence="3">The sequence shown here is derived from an EMBL/GenBank/DDBJ whole genome shotgun (WGS) entry which is preliminary data.</text>
</comment>
<name>A0A4Z2H0I0_9TELE</name>
<evidence type="ECO:0000256" key="1">
    <source>
        <dbReference type="ARBA" id="ARBA00023157"/>
    </source>
</evidence>
<evidence type="ECO:0000313" key="3">
    <source>
        <dbReference type="EMBL" id="TNN59269.1"/>
    </source>
</evidence>
<organism evidence="3 4">
    <name type="scientific">Liparis tanakae</name>
    <name type="common">Tanaka's snailfish</name>
    <dbReference type="NCBI Taxonomy" id="230148"/>
    <lineage>
        <taxon>Eukaryota</taxon>
        <taxon>Metazoa</taxon>
        <taxon>Chordata</taxon>
        <taxon>Craniata</taxon>
        <taxon>Vertebrata</taxon>
        <taxon>Euteleostomi</taxon>
        <taxon>Actinopterygii</taxon>
        <taxon>Neopterygii</taxon>
        <taxon>Teleostei</taxon>
        <taxon>Neoteleostei</taxon>
        <taxon>Acanthomorphata</taxon>
        <taxon>Eupercaria</taxon>
        <taxon>Perciformes</taxon>
        <taxon>Cottioidei</taxon>
        <taxon>Cottales</taxon>
        <taxon>Liparidae</taxon>
        <taxon>Liparis</taxon>
    </lineage>
</organism>
<feature type="domain" description="Thyroglobulin type-1" evidence="2">
    <location>
        <begin position="48"/>
        <end position="79"/>
    </location>
</feature>
<dbReference type="InterPro" id="IPR000716">
    <property type="entry name" value="Thyroglobulin_1"/>
</dbReference>
<gene>
    <name evidence="3" type="primary">SMOC1_2</name>
    <name evidence="3" type="ORF">EYF80_030554</name>
</gene>
<keyword evidence="1" id="KW-1015">Disulfide bond</keyword>
<protein>
    <submittedName>
        <fullName evidence="3">SPARC-related modular calcium-binding protein 1</fullName>
    </submittedName>
</protein>
<dbReference type="EMBL" id="SRLO01000360">
    <property type="protein sequence ID" value="TNN59269.1"/>
    <property type="molecule type" value="Genomic_DNA"/>
</dbReference>
<dbReference type="OrthoDB" id="5986054at2759"/>
<dbReference type="Pfam" id="PF00086">
    <property type="entry name" value="Thyroglobulin_1"/>
    <property type="match status" value="1"/>
</dbReference>
<reference evidence="3 4" key="1">
    <citation type="submission" date="2019-03" db="EMBL/GenBank/DDBJ databases">
        <title>First draft genome of Liparis tanakae, snailfish: a comprehensive survey of snailfish specific genes.</title>
        <authorList>
            <person name="Kim W."/>
            <person name="Song I."/>
            <person name="Jeong J.-H."/>
            <person name="Kim D."/>
            <person name="Kim S."/>
            <person name="Ryu S."/>
            <person name="Song J.Y."/>
            <person name="Lee S.K."/>
        </authorList>
    </citation>
    <scope>NUCLEOTIDE SEQUENCE [LARGE SCALE GENOMIC DNA]</scope>
    <source>
        <tissue evidence="3">Muscle</tissue>
    </source>
</reference>
<dbReference type="Gene3D" id="4.10.800.10">
    <property type="entry name" value="Thyroglobulin type-1"/>
    <property type="match status" value="1"/>
</dbReference>
<proteinExistence type="predicted"/>
<dbReference type="SUPFAM" id="SSF57610">
    <property type="entry name" value="Thyroglobulin type-1 domain"/>
    <property type="match status" value="1"/>
</dbReference>
<evidence type="ECO:0000259" key="2">
    <source>
        <dbReference type="Pfam" id="PF00086"/>
    </source>
</evidence>
<dbReference type="Proteomes" id="UP000314294">
    <property type="component" value="Unassembled WGS sequence"/>
</dbReference>